<reference evidence="2 3" key="1">
    <citation type="submission" date="2017-10" db="EMBL/GenBank/DDBJ databases">
        <title>Comparative genomics in systemic dimorphic fungi from Ajellomycetaceae.</title>
        <authorList>
            <person name="Munoz J.F."/>
            <person name="Mcewen J.G."/>
            <person name="Clay O.K."/>
            <person name="Cuomo C.A."/>
        </authorList>
    </citation>
    <scope>NUCLEOTIDE SEQUENCE [LARGE SCALE GENOMIC DNA]</scope>
    <source>
        <strain evidence="2 3">UAMH130</strain>
    </source>
</reference>
<dbReference type="EMBL" id="PDNC01000026">
    <property type="protein sequence ID" value="PGH05915.1"/>
    <property type="molecule type" value="Genomic_DNA"/>
</dbReference>
<evidence type="ECO:0000313" key="2">
    <source>
        <dbReference type="EMBL" id="PGH05915.1"/>
    </source>
</evidence>
<feature type="signal peptide" evidence="1">
    <location>
        <begin position="1"/>
        <end position="30"/>
    </location>
</feature>
<dbReference type="AlphaFoldDB" id="A0A2B7XAA2"/>
<name>A0A2B7XAA2_9EURO</name>
<feature type="chain" id="PRO_5013265007" evidence="1">
    <location>
        <begin position="31"/>
        <end position="266"/>
    </location>
</feature>
<evidence type="ECO:0000256" key="1">
    <source>
        <dbReference type="SAM" id="SignalP"/>
    </source>
</evidence>
<accession>A0A2B7XAA2</accession>
<gene>
    <name evidence="2" type="ORF">GX51_02696</name>
</gene>
<protein>
    <submittedName>
        <fullName evidence="2">Uncharacterized protein</fullName>
    </submittedName>
</protein>
<sequence length="266" mass="29165">MRTQLPVSVLLTAPLSLLLCLTSLLPASSAQWSYPPNIPEGKTLSDYTSGAEPIINDYYEYDIVVGGFRTPKPSFTISRCAKKGRTEPIYPSSETFNSSEGHLAADGTWQVMDSHTNGPWTNDYPAGKHPWITPVWYLVGNETTGTICWWELYSVTEEKIWCNPKNGEECDSPYTAAVTVLGNDTENHFATIPFTVHAGLREGRENHTWSGGDHTASRTTYVFSNRPTGNAAAGLRPAFSYVGSYEAGGLLTVLISFLGVIGRFLV</sequence>
<proteinExistence type="predicted"/>
<keyword evidence="1" id="KW-0732">Signal</keyword>
<keyword evidence="3" id="KW-1185">Reference proteome</keyword>
<evidence type="ECO:0000313" key="3">
    <source>
        <dbReference type="Proteomes" id="UP000224080"/>
    </source>
</evidence>
<organism evidence="2 3">
    <name type="scientific">Blastomyces parvus</name>
    <dbReference type="NCBI Taxonomy" id="2060905"/>
    <lineage>
        <taxon>Eukaryota</taxon>
        <taxon>Fungi</taxon>
        <taxon>Dikarya</taxon>
        <taxon>Ascomycota</taxon>
        <taxon>Pezizomycotina</taxon>
        <taxon>Eurotiomycetes</taxon>
        <taxon>Eurotiomycetidae</taxon>
        <taxon>Onygenales</taxon>
        <taxon>Ajellomycetaceae</taxon>
        <taxon>Blastomyces</taxon>
    </lineage>
</organism>
<dbReference type="OrthoDB" id="3720380at2759"/>
<dbReference type="Proteomes" id="UP000224080">
    <property type="component" value="Unassembled WGS sequence"/>
</dbReference>
<comment type="caution">
    <text evidence="2">The sequence shown here is derived from an EMBL/GenBank/DDBJ whole genome shotgun (WGS) entry which is preliminary data.</text>
</comment>